<evidence type="ECO:0000313" key="2">
    <source>
        <dbReference type="Proteomes" id="UP000483820"/>
    </source>
</evidence>
<protein>
    <submittedName>
        <fullName evidence="1">Uncharacterized protein</fullName>
    </submittedName>
</protein>
<dbReference type="Proteomes" id="UP000483820">
    <property type="component" value="Chromosome X"/>
</dbReference>
<dbReference type="CTD" id="78777810"/>
<proteinExistence type="predicted"/>
<evidence type="ECO:0000313" key="1">
    <source>
        <dbReference type="EMBL" id="KAF1747930.1"/>
    </source>
</evidence>
<comment type="caution">
    <text evidence="1">The sequence shown here is derived from an EMBL/GenBank/DDBJ whole genome shotgun (WGS) entry which is preliminary data.</text>
</comment>
<dbReference type="RefSeq" id="XP_053579431.1">
    <property type="nucleotide sequence ID" value="XM_053735865.1"/>
</dbReference>
<dbReference type="AlphaFoldDB" id="A0A6A5FZ10"/>
<reference evidence="1 2" key="1">
    <citation type="submission" date="2019-12" db="EMBL/GenBank/DDBJ databases">
        <title>Chromosome-level assembly of the Caenorhabditis remanei genome.</title>
        <authorList>
            <person name="Teterina A.A."/>
            <person name="Willis J.H."/>
            <person name="Phillips P.C."/>
        </authorList>
    </citation>
    <scope>NUCLEOTIDE SEQUENCE [LARGE SCALE GENOMIC DNA]</scope>
    <source>
        <strain evidence="1 2">PX506</strain>
        <tissue evidence="1">Whole organism</tissue>
    </source>
</reference>
<accession>A0A6A5FZ10</accession>
<gene>
    <name evidence="1" type="ORF">GCK72_024396</name>
</gene>
<dbReference type="GeneID" id="78777810"/>
<name>A0A6A5FZ10_CAERE</name>
<organism evidence="1 2">
    <name type="scientific">Caenorhabditis remanei</name>
    <name type="common">Caenorhabditis vulgaris</name>
    <dbReference type="NCBI Taxonomy" id="31234"/>
    <lineage>
        <taxon>Eukaryota</taxon>
        <taxon>Metazoa</taxon>
        <taxon>Ecdysozoa</taxon>
        <taxon>Nematoda</taxon>
        <taxon>Chromadorea</taxon>
        <taxon>Rhabditida</taxon>
        <taxon>Rhabditina</taxon>
        <taxon>Rhabditomorpha</taxon>
        <taxon>Rhabditoidea</taxon>
        <taxon>Rhabditidae</taxon>
        <taxon>Peloderinae</taxon>
        <taxon>Caenorhabditis</taxon>
    </lineage>
</organism>
<sequence>MHLMVAIKAEEMSFGLSGTGGFGLLDCGGGWTLLGTGAEVDADVDAEVDGMFDTKVVTEVDVDGSPLIDTSVLENNQLVVTENALKYYLLSPPSITKEPDDDSCEDVCVVGTTRSDPPIESMLRRLRSGATGASEIISSILAVIALGAVCGSVGRAPTAIL</sequence>
<dbReference type="EMBL" id="WUAV01000006">
    <property type="protein sequence ID" value="KAF1747930.1"/>
    <property type="molecule type" value="Genomic_DNA"/>
</dbReference>
<dbReference type="KEGG" id="crq:GCK72_024396"/>